<reference evidence="6 7" key="1">
    <citation type="submission" date="2016-04" db="EMBL/GenBank/DDBJ databases">
        <title>Complete Genome Sequence of Halotalea alkalilenta IHB B 13600.</title>
        <authorList>
            <person name="Swarnkar M.K."/>
            <person name="Sharma A."/>
            <person name="Kaushal K."/>
            <person name="Soni R."/>
            <person name="Rana S."/>
            <person name="Singh A.K."/>
            <person name="Gulati A."/>
        </authorList>
    </citation>
    <scope>NUCLEOTIDE SEQUENCE [LARGE SCALE GENOMIC DNA]</scope>
    <source>
        <strain evidence="6 7">IHB B 13600</strain>
    </source>
</reference>
<dbReference type="GO" id="GO:0008080">
    <property type="term" value="F:N-acetyltransferase activity"/>
    <property type="evidence" value="ECO:0007669"/>
    <property type="project" value="InterPro"/>
</dbReference>
<dbReference type="Proteomes" id="UP000077875">
    <property type="component" value="Chromosome"/>
</dbReference>
<gene>
    <name evidence="6" type="ORF">A5892_18770</name>
</gene>
<evidence type="ECO:0000313" key="6">
    <source>
        <dbReference type="EMBL" id="ANF59246.1"/>
    </source>
</evidence>
<keyword evidence="3" id="KW-0808">Transferase</keyword>
<evidence type="ECO:0000256" key="3">
    <source>
        <dbReference type="ARBA" id="ARBA00022679"/>
    </source>
</evidence>
<dbReference type="InterPro" id="IPR000182">
    <property type="entry name" value="GNAT_dom"/>
</dbReference>
<sequence length="156" mass="17118">MIERLEVDALAQLDTLERVASAGSPWSRSLLAAALEDPAREVWGWRDREQRVVRGYCVLGVGLFDVELEIIGVSPDWRRRGIALALLEHCASRAGALGKERILLEVRVSNQGAIALYRRAGYAEDGVRRGYYPDAGSGREDALLMSRGTAVGRAPL</sequence>
<dbReference type="Pfam" id="PF00583">
    <property type="entry name" value="Acetyltransf_1"/>
    <property type="match status" value="1"/>
</dbReference>
<name>A0A172YJ93_9GAMM</name>
<dbReference type="PANTHER" id="PTHR43420">
    <property type="entry name" value="ACETYLTRANSFERASE"/>
    <property type="match status" value="1"/>
</dbReference>
<dbReference type="EMBL" id="CP015243">
    <property type="protein sequence ID" value="ANF59246.1"/>
    <property type="molecule type" value="Genomic_DNA"/>
</dbReference>
<keyword evidence="4" id="KW-0012">Acyltransferase</keyword>
<protein>
    <recommendedName>
        <fullName evidence="5">N-acetyltransferase domain-containing protein</fullName>
    </recommendedName>
</protein>
<dbReference type="PROSITE" id="PS51186">
    <property type="entry name" value="GNAT"/>
    <property type="match status" value="1"/>
</dbReference>
<dbReference type="RefSeq" id="WP_064124085.1">
    <property type="nucleotide sequence ID" value="NZ_CP015243.1"/>
</dbReference>
<dbReference type="CDD" id="cd04301">
    <property type="entry name" value="NAT_SF"/>
    <property type="match status" value="1"/>
</dbReference>
<dbReference type="InterPro" id="IPR050680">
    <property type="entry name" value="YpeA/RimI_acetyltransf"/>
</dbReference>
<evidence type="ECO:0000313" key="7">
    <source>
        <dbReference type="Proteomes" id="UP000077875"/>
    </source>
</evidence>
<comment type="similarity">
    <text evidence="1">Belongs to the acetyltransferase family. RimI subfamily.</text>
</comment>
<dbReference type="SUPFAM" id="SSF55729">
    <property type="entry name" value="Acyl-CoA N-acyltransferases (Nat)"/>
    <property type="match status" value="1"/>
</dbReference>
<keyword evidence="2" id="KW-0963">Cytoplasm</keyword>
<dbReference type="AlphaFoldDB" id="A0A172YJ93"/>
<accession>A0A172YJ93</accession>
<organism evidence="6 7">
    <name type="scientific">Halotalea alkalilenta</name>
    <dbReference type="NCBI Taxonomy" id="376489"/>
    <lineage>
        <taxon>Bacteria</taxon>
        <taxon>Pseudomonadati</taxon>
        <taxon>Pseudomonadota</taxon>
        <taxon>Gammaproteobacteria</taxon>
        <taxon>Oceanospirillales</taxon>
        <taxon>Halomonadaceae</taxon>
        <taxon>Halotalea</taxon>
    </lineage>
</organism>
<evidence type="ECO:0000256" key="4">
    <source>
        <dbReference type="ARBA" id="ARBA00023315"/>
    </source>
</evidence>
<dbReference type="Gene3D" id="3.40.630.30">
    <property type="match status" value="1"/>
</dbReference>
<evidence type="ECO:0000256" key="1">
    <source>
        <dbReference type="ARBA" id="ARBA00005395"/>
    </source>
</evidence>
<dbReference type="InterPro" id="IPR016181">
    <property type="entry name" value="Acyl_CoA_acyltransferase"/>
</dbReference>
<dbReference type="PANTHER" id="PTHR43420:SF44">
    <property type="entry name" value="ACETYLTRANSFERASE YPEA"/>
    <property type="match status" value="1"/>
</dbReference>
<dbReference type="NCBIfam" id="TIGR01575">
    <property type="entry name" value="rimI"/>
    <property type="match status" value="1"/>
</dbReference>
<feature type="domain" description="N-acetyltransferase" evidence="5">
    <location>
        <begin position="1"/>
        <end position="150"/>
    </location>
</feature>
<keyword evidence="7" id="KW-1185">Reference proteome</keyword>
<evidence type="ECO:0000259" key="5">
    <source>
        <dbReference type="PROSITE" id="PS51186"/>
    </source>
</evidence>
<proteinExistence type="inferred from homology"/>
<dbReference type="STRING" id="376489.A5892_18770"/>
<evidence type="ECO:0000256" key="2">
    <source>
        <dbReference type="ARBA" id="ARBA00022490"/>
    </source>
</evidence>
<dbReference type="KEGG" id="haa:A5892_18770"/>
<dbReference type="InterPro" id="IPR006464">
    <property type="entry name" value="AcTrfase_RimI/Ard1"/>
</dbReference>